<gene>
    <name evidence="1" type="ORF">SAMEA4535761_00290</name>
</gene>
<organism evidence="1 2">
    <name type="scientific">Corynebacterium imitans</name>
    <dbReference type="NCBI Taxonomy" id="156978"/>
    <lineage>
        <taxon>Bacteria</taxon>
        <taxon>Bacillati</taxon>
        <taxon>Actinomycetota</taxon>
        <taxon>Actinomycetes</taxon>
        <taxon>Mycobacteriales</taxon>
        <taxon>Corynebacteriaceae</taxon>
        <taxon>Corynebacterium</taxon>
    </lineage>
</organism>
<accession>A0A239Y9X5</accession>
<name>A0A239Y9X5_9CORY</name>
<dbReference type="AlphaFoldDB" id="A0A239Y9X5"/>
<evidence type="ECO:0008006" key="3">
    <source>
        <dbReference type="Google" id="ProtNLM"/>
    </source>
</evidence>
<reference evidence="1 2" key="1">
    <citation type="submission" date="2017-06" db="EMBL/GenBank/DDBJ databases">
        <authorList>
            <consortium name="Pathogen Informatics"/>
        </authorList>
    </citation>
    <scope>NUCLEOTIDE SEQUENCE [LARGE SCALE GENOMIC DNA]</scope>
    <source>
        <strain evidence="1 2">NCTC13015</strain>
    </source>
</reference>
<evidence type="ECO:0000313" key="2">
    <source>
        <dbReference type="Proteomes" id="UP000215374"/>
    </source>
</evidence>
<sequence>MGHGQIRVRWMTGLEYARLMGAGWYNLSGLRESQVHYGFGDAVAVPVVSWLSREALAPLALPRWQTREASQPQP</sequence>
<proteinExistence type="predicted"/>
<evidence type="ECO:0000313" key="1">
    <source>
        <dbReference type="EMBL" id="SNV56061.1"/>
    </source>
</evidence>
<dbReference type="EMBL" id="LT906467">
    <property type="protein sequence ID" value="SNV56061.1"/>
    <property type="molecule type" value="Genomic_DNA"/>
</dbReference>
<dbReference type="Proteomes" id="UP000215374">
    <property type="component" value="Chromosome 1"/>
</dbReference>
<protein>
    <recommendedName>
        <fullName evidence="3">DNA (cytosine-5-)-methyltransferase</fullName>
    </recommendedName>
</protein>